<feature type="compositionally biased region" description="Pro residues" evidence="3">
    <location>
        <begin position="911"/>
        <end position="927"/>
    </location>
</feature>
<dbReference type="OrthoDB" id="207120at2759"/>
<feature type="compositionally biased region" description="Polar residues" evidence="3">
    <location>
        <begin position="442"/>
        <end position="455"/>
    </location>
</feature>
<evidence type="ECO:0000313" key="6">
    <source>
        <dbReference type="Proteomes" id="UP000779574"/>
    </source>
</evidence>
<feature type="region of interest" description="Disordered" evidence="3">
    <location>
        <begin position="1189"/>
        <end position="1216"/>
    </location>
</feature>
<dbReference type="Pfam" id="PF00018">
    <property type="entry name" value="SH3_1"/>
    <property type="match status" value="1"/>
</dbReference>
<feature type="domain" description="SH3" evidence="4">
    <location>
        <begin position="3"/>
        <end position="67"/>
    </location>
</feature>
<sequence length="1606" mass="176099">MSAPPFKVKAVYEYASPHEDDLPFPEGQIITVVALEDADWYDGEYTDASGNKHSGLFPKNFVERYEPEIPSRPARRPVSEIRSPPPQPPVPEPAPGAFPEEADEDDDDDSFAEPPPVPAQSKSVVEPEAAPAPLPPRALSPPPPVRQTAPPPPAQEAPRSLPPQVEPAVTRETIKSPPPAPKPAPSEPIKSEPVKADPPKKEPPPVSSKPSSFRDRIAAFNNAGAAPVAPFKPAAPTFVKKPFVAPPPSKNAYIPPPKAEPVQKIYRREEDPDIQKEQAQADENAAKAGLLPSDHPQSPTGEEDEDQPKPQSLKERIAMLQKQQMEQAARRADVSDKPKPKKPVKKHTDESTESAAPPPVPHAHVPVAEVEDDGVHAEQPERHVRQSLDQPRDGERTRGASARGVSREPALPAAGNDMLSDSNDADMSGAGEVTEENDVDSDSTQPARRSMQSQRAPAAPVQEADVGEQQDTTEDDESEEDEMDAETRRRMELRERMAKMSGGMGMAGMFGGPAGMPGMMAPAPPKPKKTKEPKPEHDEAAVSAPAQAPRVPVIPIPGMQTARSPEVEDRQLVVEKEPEHDTSITSERAPLTVPDVEDIKPQPPPHIEPVHRVPPIPHERPLASPTSERAPPPPVPGARPVPAPPAPESRPVPPPPPPPVDTQMDPTEGEESDDERSLAPTRQSTDMSRGVPPPVPRPEATRSPSMGSTKRASTFGSLDAMSPTSPATPASEKRQSRIPPIPGTLSTPPQARAPPPPPPTGAPQLPPIIPSAPLGEPDEGESEYEGDYDTDIASSVNHKDALKSHARDSSIDEADVPAPAPAPAHRAVPPPPPTQPPPTRASIDAPRVAPPPVPVHAPAPVEQYEDEEDDYQENPHALPVRAVPPPPPTAPAPVPIQQEYVDDSSDDLYDAPPPRQSMDRPPPPPPVDQDRAAPLPPSQPPQVARTATHQSRQSLDVSRPSMNMRRSMDIGRPPQDGHIATDVDLAETSLWWAHPNTPPPVFQNRSDILFEVEENVTQRRGGRMAITKDVYVLFIDYSQTVITARYDGQNPQEVSFEQRHEPPPPRLRQDQLETAWQKYGARMSEAAAAKKDHVVGDGSPNALVLDLLKPFNDALRPVGTRAYGALVYANLANASVQQFDEIRPGDIITLRNAKLQGKHGAMHKSYAMDVGMGVTSHVAVVVDWDGTKKKRDLDDAPPPYSDPQTDTDPKQDEDPVRRLQSFITQRLVSEYGLSSELGYTNNHDTLHLDLCRRYCLLLGAQFDLRDDVVATKQELMRVIFEPARILGIPADVMEYFLCSTRMFSKDSPEKNCFDDENVRDHAEAILLRLAIDYTIVIDAIVAKAPDPLWPAPGIRDPRKASLGLKLKDKCRAFHQQFYPWMLDLRLIDLEQVVNELKEKDKDANVLVHCKSDTLLDQNYYGNVNTAFDALTIASNEAVSNFDLFSTDSTHEQAPSISFSTNFPSFLLPYRQYTSWPLVTALSYQATRPCSALAFPSSSHNLRISFSDFRLWRLKAICDPNTRFQPELGEIIFRRGFECGLPNKINVGHMEFENPDGGAPKSIIEDGDFEDSWEWKYVVESSSESWSGDYLLSGHTTQRRLRDKSVK</sequence>
<feature type="compositionally biased region" description="Basic and acidic residues" evidence="3">
    <location>
        <begin position="373"/>
        <end position="398"/>
    </location>
</feature>
<feature type="compositionally biased region" description="Basic and acidic residues" evidence="3">
    <location>
        <begin position="797"/>
        <end position="810"/>
    </location>
</feature>
<feature type="compositionally biased region" description="Acidic residues" evidence="3">
    <location>
        <begin position="776"/>
        <end position="790"/>
    </location>
</feature>
<feature type="compositionally biased region" description="Polar residues" evidence="3">
    <location>
        <begin position="702"/>
        <end position="728"/>
    </location>
</feature>
<dbReference type="InterPro" id="IPR001452">
    <property type="entry name" value="SH3_domain"/>
</dbReference>
<accession>A0A9P8EQ50</accession>
<evidence type="ECO:0000256" key="3">
    <source>
        <dbReference type="SAM" id="MobiDB-lite"/>
    </source>
</evidence>
<feature type="compositionally biased region" description="Acidic residues" evidence="3">
    <location>
        <begin position="863"/>
        <end position="872"/>
    </location>
</feature>
<feature type="compositionally biased region" description="Pro residues" evidence="3">
    <location>
        <begin position="83"/>
        <end position="96"/>
    </location>
</feature>
<feature type="compositionally biased region" description="Polar residues" evidence="3">
    <location>
        <begin position="945"/>
        <end position="956"/>
    </location>
</feature>
<reference evidence="5" key="2">
    <citation type="submission" date="2021-08" db="EMBL/GenBank/DDBJ databases">
        <authorList>
            <person name="Gostincar C."/>
            <person name="Sun X."/>
            <person name="Song Z."/>
            <person name="Gunde-Cimerman N."/>
        </authorList>
    </citation>
    <scope>NUCLEOTIDE SEQUENCE</scope>
    <source>
        <strain evidence="5">EXF-9911</strain>
    </source>
</reference>
<dbReference type="InterPro" id="IPR036028">
    <property type="entry name" value="SH3-like_dom_sf"/>
</dbReference>
<feature type="compositionally biased region" description="Basic and acidic residues" evidence="3">
    <location>
        <begin position="328"/>
        <end position="338"/>
    </location>
</feature>
<feature type="compositionally biased region" description="Basic and acidic residues" evidence="3">
    <location>
        <begin position="189"/>
        <end position="203"/>
    </location>
</feature>
<feature type="region of interest" description="Disordered" evidence="3">
    <location>
        <begin position="238"/>
        <end position="975"/>
    </location>
</feature>
<feature type="compositionally biased region" description="Acidic residues" evidence="3">
    <location>
        <begin position="900"/>
        <end position="909"/>
    </location>
</feature>
<dbReference type="SUPFAM" id="SSF50044">
    <property type="entry name" value="SH3-domain"/>
    <property type="match status" value="1"/>
</dbReference>
<evidence type="ECO:0000313" key="5">
    <source>
        <dbReference type="EMBL" id="KAG9696169.1"/>
    </source>
</evidence>
<dbReference type="EMBL" id="JAHFXF010000110">
    <property type="protein sequence ID" value="KAG9696169.1"/>
    <property type="molecule type" value="Genomic_DNA"/>
</dbReference>
<dbReference type="SMART" id="SM00326">
    <property type="entry name" value="SH3"/>
    <property type="match status" value="1"/>
</dbReference>
<feature type="compositionally biased region" description="Basic and acidic residues" evidence="3">
    <location>
        <begin position="266"/>
        <end position="276"/>
    </location>
</feature>
<feature type="region of interest" description="Disordered" evidence="3">
    <location>
        <begin position="67"/>
        <end position="218"/>
    </location>
</feature>
<feature type="compositionally biased region" description="Acidic residues" evidence="3">
    <location>
        <begin position="100"/>
        <end position="111"/>
    </location>
</feature>
<keyword evidence="1 2" id="KW-0728">SH3 domain</keyword>
<feature type="non-terminal residue" evidence="5">
    <location>
        <position position="1606"/>
    </location>
</feature>
<feature type="compositionally biased region" description="Pro residues" evidence="3">
    <location>
        <begin position="848"/>
        <end position="857"/>
    </location>
</feature>
<gene>
    <name evidence="5" type="ORF">KCU76_g3928</name>
</gene>
<feature type="compositionally biased region" description="Pro residues" evidence="3">
    <location>
        <begin position="244"/>
        <end position="259"/>
    </location>
</feature>
<dbReference type="Gene3D" id="2.30.30.40">
    <property type="entry name" value="SH3 Domains"/>
    <property type="match status" value="1"/>
</dbReference>
<protein>
    <recommendedName>
        <fullName evidence="4">SH3 domain-containing protein</fullName>
    </recommendedName>
</protein>
<dbReference type="Proteomes" id="UP000779574">
    <property type="component" value="Unassembled WGS sequence"/>
</dbReference>
<feature type="compositionally biased region" description="Pro residues" evidence="3">
    <location>
        <begin position="176"/>
        <end position="186"/>
    </location>
</feature>
<evidence type="ECO:0000256" key="2">
    <source>
        <dbReference type="PROSITE-ProRule" id="PRU00192"/>
    </source>
</evidence>
<dbReference type="InterPro" id="IPR057402">
    <property type="entry name" value="AIM3_BBC1_C"/>
</dbReference>
<feature type="compositionally biased region" description="Basic and acidic residues" evidence="3">
    <location>
        <begin position="485"/>
        <end position="498"/>
    </location>
</feature>
<dbReference type="InterPro" id="IPR035552">
    <property type="entry name" value="Mti1_SH3"/>
</dbReference>
<feature type="compositionally biased region" description="Acidic residues" evidence="3">
    <location>
        <begin position="465"/>
        <end position="484"/>
    </location>
</feature>
<comment type="caution">
    <text evidence="5">The sequence shown here is derived from an EMBL/GenBank/DDBJ whole genome shotgun (WGS) entry which is preliminary data.</text>
</comment>
<dbReference type="PANTHER" id="PTHR46026:SF1">
    <property type="entry name" value="RHO-TYPE GUANINE NUCLEOTIDE EXCHANGE FACTOR, ISOFORM F"/>
    <property type="match status" value="1"/>
</dbReference>
<proteinExistence type="predicted"/>
<feature type="compositionally biased region" description="Basic and acidic residues" evidence="3">
    <location>
        <begin position="1207"/>
        <end position="1216"/>
    </location>
</feature>
<feature type="compositionally biased region" description="Pro residues" evidence="3">
    <location>
        <begin position="130"/>
        <end position="165"/>
    </location>
</feature>
<dbReference type="PANTHER" id="PTHR46026">
    <property type="entry name" value="RHO-TYPE GUANINE NUCLEOTIDE EXCHANGE FACTOR, ISOFORM F"/>
    <property type="match status" value="1"/>
</dbReference>
<feature type="compositionally biased region" description="Pro residues" evidence="3">
    <location>
        <begin position="630"/>
        <end position="660"/>
    </location>
</feature>
<dbReference type="CDD" id="cd11887">
    <property type="entry name" value="SH3_Bbc1"/>
    <property type="match status" value="1"/>
</dbReference>
<feature type="compositionally biased region" description="Basic and acidic residues" evidence="3">
    <location>
        <begin position="565"/>
        <end position="582"/>
    </location>
</feature>
<evidence type="ECO:0000259" key="4">
    <source>
        <dbReference type="PROSITE" id="PS50002"/>
    </source>
</evidence>
<reference evidence="5" key="1">
    <citation type="journal article" date="2021" name="J Fungi (Basel)">
        <title>Virulence traits and population genomics of the black yeast Aureobasidium melanogenum.</title>
        <authorList>
            <person name="Cernosa A."/>
            <person name="Sun X."/>
            <person name="Gostincar C."/>
            <person name="Fang C."/>
            <person name="Gunde-Cimerman N."/>
            <person name="Song Z."/>
        </authorList>
    </citation>
    <scope>NUCLEOTIDE SEQUENCE</scope>
    <source>
        <strain evidence="5">EXF-9911</strain>
    </source>
</reference>
<feature type="compositionally biased region" description="Pro residues" evidence="3">
    <location>
        <begin position="882"/>
        <end position="894"/>
    </location>
</feature>
<name>A0A9P8EQ50_AURME</name>
<feature type="compositionally biased region" description="Pro residues" evidence="3">
    <location>
        <begin position="601"/>
        <end position="616"/>
    </location>
</feature>
<feature type="compositionally biased region" description="Pro residues" evidence="3">
    <location>
        <begin position="818"/>
        <end position="839"/>
    </location>
</feature>
<evidence type="ECO:0000256" key="1">
    <source>
        <dbReference type="ARBA" id="ARBA00022443"/>
    </source>
</evidence>
<organism evidence="5 6">
    <name type="scientific">Aureobasidium melanogenum</name>
    <name type="common">Aureobasidium pullulans var. melanogenum</name>
    <dbReference type="NCBI Taxonomy" id="46634"/>
    <lineage>
        <taxon>Eukaryota</taxon>
        <taxon>Fungi</taxon>
        <taxon>Dikarya</taxon>
        <taxon>Ascomycota</taxon>
        <taxon>Pezizomycotina</taxon>
        <taxon>Dothideomycetes</taxon>
        <taxon>Dothideomycetidae</taxon>
        <taxon>Dothideales</taxon>
        <taxon>Saccotheciaceae</taxon>
        <taxon>Aureobasidium</taxon>
    </lineage>
</organism>
<feature type="compositionally biased region" description="Gly residues" evidence="3">
    <location>
        <begin position="502"/>
        <end position="515"/>
    </location>
</feature>
<dbReference type="Pfam" id="PF25459">
    <property type="entry name" value="AIM3_BBC1_C"/>
    <property type="match status" value="1"/>
</dbReference>
<dbReference type="PROSITE" id="PS50002">
    <property type="entry name" value="SH3"/>
    <property type="match status" value="1"/>
</dbReference>
<feature type="compositionally biased region" description="Basic and acidic residues" evidence="3">
    <location>
        <begin position="530"/>
        <end position="540"/>
    </location>
</feature>
<feature type="compositionally biased region" description="Pro residues" evidence="3">
    <location>
        <begin position="751"/>
        <end position="770"/>
    </location>
</feature>